<proteinExistence type="predicted"/>
<protein>
    <recommendedName>
        <fullName evidence="3">Fibronectin type-III domain-containing protein</fullName>
    </recommendedName>
</protein>
<evidence type="ECO:0000313" key="2">
    <source>
        <dbReference type="Proteomes" id="UP001212821"/>
    </source>
</evidence>
<evidence type="ECO:0008006" key="3">
    <source>
        <dbReference type="Google" id="ProtNLM"/>
    </source>
</evidence>
<keyword evidence="2" id="KW-1185">Reference proteome</keyword>
<organism evidence="1 2">
    <name type="scientific">Kitasatospora cathayae</name>
    <dbReference type="NCBI Taxonomy" id="3004092"/>
    <lineage>
        <taxon>Bacteria</taxon>
        <taxon>Bacillati</taxon>
        <taxon>Actinomycetota</taxon>
        <taxon>Actinomycetes</taxon>
        <taxon>Kitasatosporales</taxon>
        <taxon>Streptomycetaceae</taxon>
        <taxon>Kitasatospora</taxon>
    </lineage>
</organism>
<name>A0ABY7PVV8_9ACTN</name>
<dbReference type="RefSeq" id="WP_270139886.1">
    <property type="nucleotide sequence ID" value="NZ_CP115450.1"/>
</dbReference>
<dbReference type="EMBL" id="CP115450">
    <property type="protein sequence ID" value="WBP84569.1"/>
    <property type="molecule type" value="Genomic_DNA"/>
</dbReference>
<dbReference type="Proteomes" id="UP001212821">
    <property type="component" value="Chromosome"/>
</dbReference>
<sequence length="574" mass="61544">MPSLLHYEIVTDPTSLRASLTNEPSLGTVYVIVSNTHQAEVKWDHIDVAIPLLNLSSNLTDNPSAVTASIERTYQHPLDDALEFAWDSVNDCFRARLSRAQPPTRKHALLAGHGALVLKLENVPVSEGAGLSLLEIRDNAYGGDGGVARRDGHFTTHLGLVKQTPQVPRNFRPEKSLVNGDANEQLVLLWDGPTDLNYDIVDQTGTVIHQEPAVGPGYREYSPKIPAPKRGTTYTLVANAPGAGQQQRGYFLTTTVHAVVPEFESGTRTPWVEGTTDKGRVTFATNGVKVQLPDGRLGTVTADDVTTRLVQGLTDDAGWMTFPNRGVNIYHGHNATPGILTAARVDAEEGVNTPWVGSREAGQSWIAFTEPGATLYKDNGGQERGTFTAEKVDVHGLNTTWVGDRDGGKGWVEFPQSGINVRKDGGGAWGNIAADKADLNGINTKWVQGPGTGDGWIEFPESGLNVFHGQGRDWGTVAAGKADVNDLVTGTALVKKRLTVKGGMTVSEGHTRALFTHPNGYVGIDTGMEVKGRDGQGYVFRVNEGGEYGVLVNGPLAVTRTIYVGGENGGGRFL</sequence>
<accession>A0ABY7PVV8</accession>
<reference evidence="2" key="1">
    <citation type="submission" date="2022-12" db="EMBL/GenBank/DDBJ databases">
        <authorList>
            <person name="Mo P."/>
        </authorList>
    </citation>
    <scope>NUCLEOTIDE SEQUENCE [LARGE SCALE GENOMIC DNA]</scope>
    <source>
        <strain evidence="2">HUAS 3-15</strain>
    </source>
</reference>
<evidence type="ECO:0000313" key="1">
    <source>
        <dbReference type="EMBL" id="WBP84569.1"/>
    </source>
</evidence>
<gene>
    <name evidence="1" type="ORF">O1G21_00965</name>
</gene>